<evidence type="ECO:0000256" key="6">
    <source>
        <dbReference type="ARBA" id="ARBA00022918"/>
    </source>
</evidence>
<evidence type="ECO:0000259" key="7">
    <source>
        <dbReference type="PROSITE" id="PS50879"/>
    </source>
</evidence>
<accession>A0A7K8XXE8</accession>
<feature type="domain" description="RNase H type-1" evidence="7">
    <location>
        <begin position="16"/>
        <end position="108"/>
    </location>
</feature>
<reference evidence="8 9" key="1">
    <citation type="submission" date="2019-09" db="EMBL/GenBank/DDBJ databases">
        <title>Bird 10,000 Genomes (B10K) Project - Family phase.</title>
        <authorList>
            <person name="Zhang G."/>
        </authorList>
    </citation>
    <scope>NUCLEOTIDE SEQUENCE [LARGE SCALE GENOMIC DNA]</scope>
    <source>
        <strain evidence="8">B10K-DU-001-04</strain>
        <tissue evidence="8">Muscle</tissue>
    </source>
</reference>
<dbReference type="InterPro" id="IPR012337">
    <property type="entry name" value="RNaseH-like_sf"/>
</dbReference>
<keyword evidence="6" id="KW-0695">RNA-directed DNA polymerase</keyword>
<evidence type="ECO:0000256" key="5">
    <source>
        <dbReference type="ARBA" id="ARBA00022801"/>
    </source>
</evidence>
<dbReference type="InterPro" id="IPR002156">
    <property type="entry name" value="RNaseH_domain"/>
</dbReference>
<feature type="non-terminal residue" evidence="8">
    <location>
        <position position="1"/>
    </location>
</feature>
<keyword evidence="1" id="KW-0808">Transferase</keyword>
<evidence type="ECO:0000313" key="9">
    <source>
        <dbReference type="Proteomes" id="UP000583613"/>
    </source>
</evidence>
<organism evidence="8 9">
    <name type="scientific">Eubucco bourcierii</name>
    <name type="common">red-headed barbet</name>
    <dbReference type="NCBI Taxonomy" id="91767"/>
    <lineage>
        <taxon>Eukaryota</taxon>
        <taxon>Metazoa</taxon>
        <taxon>Chordata</taxon>
        <taxon>Craniata</taxon>
        <taxon>Vertebrata</taxon>
        <taxon>Euteleostomi</taxon>
        <taxon>Archelosauria</taxon>
        <taxon>Archosauria</taxon>
        <taxon>Dinosauria</taxon>
        <taxon>Saurischia</taxon>
        <taxon>Theropoda</taxon>
        <taxon>Coelurosauria</taxon>
        <taxon>Aves</taxon>
        <taxon>Neognathae</taxon>
        <taxon>Neoaves</taxon>
        <taxon>Telluraves</taxon>
        <taxon>Coraciimorphae</taxon>
        <taxon>Piciformes</taxon>
        <taxon>Ramphastidae</taxon>
        <taxon>Eubucco</taxon>
    </lineage>
</organism>
<comment type="caution">
    <text evidence="8">The sequence shown here is derived from an EMBL/GenBank/DDBJ whole genome shotgun (WGS) entry which is preliminary data.</text>
</comment>
<dbReference type="EMBL" id="VWZE01020614">
    <property type="protein sequence ID" value="NXF95619.1"/>
    <property type="molecule type" value="Genomic_DNA"/>
</dbReference>
<sequence length="108" mass="12424">KQWDWIARPLRQQNLIPGGLTVYTDAGRKSRRAAIVWKKDQEWHQKILSANPTDSLQTLELAAVVWALQIFQEPVNVVTDSLYVAGVAQRIEDATIREVQNRQLYNLL</sequence>
<gene>
    <name evidence="8" type="primary">Ervk11</name>
    <name evidence="8" type="ORF">EUBBOU_R15630</name>
</gene>
<dbReference type="Pfam" id="PF00075">
    <property type="entry name" value="RNase_H"/>
    <property type="match status" value="1"/>
</dbReference>
<evidence type="ECO:0000256" key="2">
    <source>
        <dbReference type="ARBA" id="ARBA00022695"/>
    </source>
</evidence>
<name>A0A7K8XXE8_9PICI</name>
<dbReference type="OrthoDB" id="9395371at2759"/>
<keyword evidence="9" id="KW-1185">Reference proteome</keyword>
<keyword evidence="2" id="KW-0548">Nucleotidyltransferase</keyword>
<keyword evidence="3" id="KW-0540">Nuclease</keyword>
<dbReference type="PANTHER" id="PTHR41694:SF3">
    <property type="entry name" value="RNA-DIRECTED DNA POLYMERASE-RELATED"/>
    <property type="match status" value="1"/>
</dbReference>
<dbReference type="PROSITE" id="PS50879">
    <property type="entry name" value="RNASE_H_1"/>
    <property type="match status" value="1"/>
</dbReference>
<proteinExistence type="predicted"/>
<dbReference type="Proteomes" id="UP000583613">
    <property type="component" value="Unassembled WGS sequence"/>
</dbReference>
<feature type="non-terminal residue" evidence="8">
    <location>
        <position position="108"/>
    </location>
</feature>
<dbReference type="GO" id="GO:0035613">
    <property type="term" value="F:RNA stem-loop binding"/>
    <property type="evidence" value="ECO:0007669"/>
    <property type="project" value="TreeGrafter"/>
</dbReference>
<dbReference type="InterPro" id="IPR036397">
    <property type="entry name" value="RNaseH_sf"/>
</dbReference>
<protein>
    <submittedName>
        <fullName evidence="8">POK11 protein</fullName>
    </submittedName>
</protein>
<dbReference type="SUPFAM" id="SSF53098">
    <property type="entry name" value="Ribonuclease H-like"/>
    <property type="match status" value="1"/>
</dbReference>
<evidence type="ECO:0000256" key="4">
    <source>
        <dbReference type="ARBA" id="ARBA00022759"/>
    </source>
</evidence>
<dbReference type="GO" id="GO:0003964">
    <property type="term" value="F:RNA-directed DNA polymerase activity"/>
    <property type="evidence" value="ECO:0007669"/>
    <property type="project" value="UniProtKB-KW"/>
</dbReference>
<dbReference type="PANTHER" id="PTHR41694">
    <property type="entry name" value="ENDOGENOUS RETROVIRUS GROUP K MEMBER POL PROTEIN"/>
    <property type="match status" value="1"/>
</dbReference>
<dbReference type="GO" id="GO:0004523">
    <property type="term" value="F:RNA-DNA hybrid ribonuclease activity"/>
    <property type="evidence" value="ECO:0007669"/>
    <property type="project" value="InterPro"/>
</dbReference>
<evidence type="ECO:0000313" key="8">
    <source>
        <dbReference type="EMBL" id="NXF95619.1"/>
    </source>
</evidence>
<keyword evidence="4" id="KW-0255">Endonuclease</keyword>
<evidence type="ECO:0000256" key="1">
    <source>
        <dbReference type="ARBA" id="ARBA00022679"/>
    </source>
</evidence>
<evidence type="ECO:0000256" key="3">
    <source>
        <dbReference type="ARBA" id="ARBA00022722"/>
    </source>
</evidence>
<dbReference type="AlphaFoldDB" id="A0A7K8XXE8"/>
<dbReference type="Gene3D" id="3.30.420.10">
    <property type="entry name" value="Ribonuclease H-like superfamily/Ribonuclease H"/>
    <property type="match status" value="1"/>
</dbReference>
<keyword evidence="5" id="KW-0378">Hydrolase</keyword>